<proteinExistence type="predicted"/>
<comment type="caution">
    <text evidence="1">The sequence shown here is derived from an EMBL/GenBank/DDBJ whole genome shotgun (WGS) entry which is preliminary data.</text>
</comment>
<protein>
    <submittedName>
        <fullName evidence="1">Uncharacterized protein</fullName>
    </submittedName>
</protein>
<sequence length="126" mass="14100">MTTGVKKTYHSADATYPCYATGHVNATSVCLYHFLKPNAIRARKNATHRDPFTQAKPLMMLGGGRKNHIVTRALFTLTTPLPGDFESRSNKEDGNLLDSLSYDTSGSTFDYDRFDMVGFGWNQIEE</sequence>
<accession>A0A4Y2SW67</accession>
<evidence type="ECO:0000313" key="2">
    <source>
        <dbReference type="Proteomes" id="UP000499080"/>
    </source>
</evidence>
<reference evidence="1 2" key="1">
    <citation type="journal article" date="2019" name="Sci. Rep.">
        <title>Orb-weaving spider Araneus ventricosus genome elucidates the spidroin gene catalogue.</title>
        <authorList>
            <person name="Kono N."/>
            <person name="Nakamura H."/>
            <person name="Ohtoshi R."/>
            <person name="Moran D.A.P."/>
            <person name="Shinohara A."/>
            <person name="Yoshida Y."/>
            <person name="Fujiwara M."/>
            <person name="Mori M."/>
            <person name="Tomita M."/>
            <person name="Arakawa K."/>
        </authorList>
    </citation>
    <scope>NUCLEOTIDE SEQUENCE [LARGE SCALE GENOMIC DNA]</scope>
</reference>
<organism evidence="1 2">
    <name type="scientific">Araneus ventricosus</name>
    <name type="common">Orbweaver spider</name>
    <name type="synonym">Epeira ventricosa</name>
    <dbReference type="NCBI Taxonomy" id="182803"/>
    <lineage>
        <taxon>Eukaryota</taxon>
        <taxon>Metazoa</taxon>
        <taxon>Ecdysozoa</taxon>
        <taxon>Arthropoda</taxon>
        <taxon>Chelicerata</taxon>
        <taxon>Arachnida</taxon>
        <taxon>Araneae</taxon>
        <taxon>Araneomorphae</taxon>
        <taxon>Entelegynae</taxon>
        <taxon>Araneoidea</taxon>
        <taxon>Araneidae</taxon>
        <taxon>Araneus</taxon>
    </lineage>
</organism>
<keyword evidence="2" id="KW-1185">Reference proteome</keyword>
<dbReference type="Proteomes" id="UP000499080">
    <property type="component" value="Unassembled WGS sequence"/>
</dbReference>
<evidence type="ECO:0000313" key="1">
    <source>
        <dbReference type="EMBL" id="GBN92477.1"/>
    </source>
</evidence>
<dbReference type="EMBL" id="BGPR01024403">
    <property type="protein sequence ID" value="GBN92477.1"/>
    <property type="molecule type" value="Genomic_DNA"/>
</dbReference>
<dbReference type="AlphaFoldDB" id="A0A4Y2SW67"/>
<gene>
    <name evidence="1" type="ORF">AVEN_27478_1</name>
</gene>
<name>A0A4Y2SW67_ARAVE</name>